<dbReference type="InterPro" id="IPR025836">
    <property type="entry name" value="Zn_knuckle_CX2CX4HX4C"/>
</dbReference>
<dbReference type="Pfam" id="PF14111">
    <property type="entry name" value="DUF4283"/>
    <property type="match status" value="1"/>
</dbReference>
<feature type="domain" description="DUF4283" evidence="1">
    <location>
        <begin position="45"/>
        <end position="123"/>
    </location>
</feature>
<gene>
    <name evidence="3" type="ORF">CK203_040563</name>
</gene>
<dbReference type="InterPro" id="IPR040256">
    <property type="entry name" value="At4g02000-like"/>
</dbReference>
<dbReference type="EMBL" id="QGNW01000220">
    <property type="protein sequence ID" value="RVW84050.1"/>
    <property type="molecule type" value="Genomic_DNA"/>
</dbReference>
<evidence type="ECO:0000259" key="2">
    <source>
        <dbReference type="Pfam" id="PF14392"/>
    </source>
</evidence>
<dbReference type="InterPro" id="IPR025558">
    <property type="entry name" value="DUF4283"/>
</dbReference>
<organism evidence="3 4">
    <name type="scientific">Vitis vinifera</name>
    <name type="common">Grape</name>
    <dbReference type="NCBI Taxonomy" id="29760"/>
    <lineage>
        <taxon>Eukaryota</taxon>
        <taxon>Viridiplantae</taxon>
        <taxon>Streptophyta</taxon>
        <taxon>Embryophyta</taxon>
        <taxon>Tracheophyta</taxon>
        <taxon>Spermatophyta</taxon>
        <taxon>Magnoliopsida</taxon>
        <taxon>eudicotyledons</taxon>
        <taxon>Gunneridae</taxon>
        <taxon>Pentapetalae</taxon>
        <taxon>rosids</taxon>
        <taxon>Vitales</taxon>
        <taxon>Vitaceae</taxon>
        <taxon>Viteae</taxon>
        <taxon>Vitis</taxon>
    </lineage>
</organism>
<dbReference type="PANTHER" id="PTHR31286:SF183">
    <property type="entry name" value="CCHC-TYPE DOMAIN-CONTAINING PROTEIN"/>
    <property type="match status" value="1"/>
</dbReference>
<feature type="domain" description="Zinc knuckle CX2CX4HX4C" evidence="2">
    <location>
        <begin position="158"/>
        <end position="206"/>
    </location>
</feature>
<proteinExistence type="predicted"/>
<name>A0A438HHV5_VITVI</name>
<dbReference type="PANTHER" id="PTHR31286">
    <property type="entry name" value="GLYCINE-RICH CELL WALL STRUCTURAL PROTEIN 1.8-LIKE"/>
    <property type="match status" value="1"/>
</dbReference>
<sequence length="239" mass="27838">MTSSSNNNTNVENITNKVATVALDAEEIEVEDMDFHEEQSITKYDLRFALVGRFLTERFIRLNEMSQVMAANWRPGMGISIQEICPQRFIFQFGHEADIQRIQESGPWAYDNHPLIFERWWSNSIGRKIGSRLGEFLESDPNNYLGARKDYMRIRIKFDVLKPLKKMINMKKPKGEDMIQVTIWYERLPTYCFQCGMLGHGEKFCHLNYATEEGVSVSNYGPELRALPRRATQLRIGEK</sequence>
<evidence type="ECO:0000259" key="1">
    <source>
        <dbReference type="Pfam" id="PF14111"/>
    </source>
</evidence>
<evidence type="ECO:0008006" key="5">
    <source>
        <dbReference type="Google" id="ProtNLM"/>
    </source>
</evidence>
<dbReference type="Proteomes" id="UP000288805">
    <property type="component" value="Unassembled WGS sequence"/>
</dbReference>
<evidence type="ECO:0000313" key="4">
    <source>
        <dbReference type="Proteomes" id="UP000288805"/>
    </source>
</evidence>
<comment type="caution">
    <text evidence="3">The sequence shown here is derived from an EMBL/GenBank/DDBJ whole genome shotgun (WGS) entry which is preliminary data.</text>
</comment>
<evidence type="ECO:0000313" key="3">
    <source>
        <dbReference type="EMBL" id="RVW84050.1"/>
    </source>
</evidence>
<accession>A0A438HHV5</accession>
<protein>
    <recommendedName>
        <fullName evidence="5">CCHC-type domain-containing protein</fullName>
    </recommendedName>
</protein>
<dbReference type="Pfam" id="PF14392">
    <property type="entry name" value="zf-CCHC_4"/>
    <property type="match status" value="1"/>
</dbReference>
<reference evidence="3 4" key="1">
    <citation type="journal article" date="2018" name="PLoS Genet.">
        <title>Population sequencing reveals clonal diversity and ancestral inbreeding in the grapevine cultivar Chardonnay.</title>
        <authorList>
            <person name="Roach M.J."/>
            <person name="Johnson D.L."/>
            <person name="Bohlmann J."/>
            <person name="van Vuuren H.J."/>
            <person name="Jones S.J."/>
            <person name="Pretorius I.S."/>
            <person name="Schmidt S.A."/>
            <person name="Borneman A.R."/>
        </authorList>
    </citation>
    <scope>NUCLEOTIDE SEQUENCE [LARGE SCALE GENOMIC DNA]</scope>
    <source>
        <strain evidence="4">cv. Chardonnay</strain>
        <tissue evidence="3">Leaf</tissue>
    </source>
</reference>
<dbReference type="AlphaFoldDB" id="A0A438HHV5"/>